<dbReference type="GO" id="GO:0005886">
    <property type="term" value="C:plasma membrane"/>
    <property type="evidence" value="ECO:0007669"/>
    <property type="project" value="UniProtKB-SubCell"/>
</dbReference>
<dbReference type="OrthoDB" id="9815525at2"/>
<dbReference type="InterPro" id="IPR020846">
    <property type="entry name" value="MFS_dom"/>
</dbReference>
<sequence length="446" mass="47120">MAKPRQLTGMTAFSVLWIGQVLSAVGTRMTNFVLAIWVWRETGQASALAVLTFCAFGATVLCSPFAGLLIDRLSRRLTIMLSDIGSAVTTGILLLLFLSGHVQLWQLVATNTLTGAFLAFQFPAYAATVADLLPKEQYPKANGMLSLVRSLPAIAAPALAGVLLDAFSTSGILLVGVLAYVIAIGTVFLVRLPSKPDRQGEKVASWWHDWTAGFRYIAHRRGLTGLLALNTMVGLTSAMGFVVLIPMILARTGEDQFQLGIVQSVGAVGGVCGALVLTRVRPPEKKMRFVIGGILAFSVLGQIGIGLGNTLVVWAVAWFFAWLTVPFVEGYSQAIWQLKVPSGVRGRVFAATQLFENLALPVGFAISGPLVDHYLTPQMRPGGSLASTFGPLVGTGPGGGMGLIFLAAGTIGTVCALAAALTRSVRDLETQLPDHDDVVSTANLPG</sequence>
<name>A0A5B2WP99_9PSEU</name>
<feature type="domain" description="Major facilitator superfamily (MFS) profile" evidence="8">
    <location>
        <begin position="1"/>
        <end position="194"/>
    </location>
</feature>
<dbReference type="SUPFAM" id="SSF103473">
    <property type="entry name" value="MFS general substrate transporter"/>
    <property type="match status" value="1"/>
</dbReference>
<evidence type="ECO:0000256" key="3">
    <source>
        <dbReference type="ARBA" id="ARBA00022475"/>
    </source>
</evidence>
<dbReference type="AlphaFoldDB" id="A0A5B2WP99"/>
<evidence type="ECO:0000256" key="7">
    <source>
        <dbReference type="SAM" id="Phobius"/>
    </source>
</evidence>
<dbReference type="PROSITE" id="PS50850">
    <property type="entry name" value="MFS"/>
    <property type="match status" value="1"/>
</dbReference>
<feature type="transmembrane region" description="Helical" evidence="7">
    <location>
        <begin position="77"/>
        <end position="98"/>
    </location>
</feature>
<dbReference type="CDD" id="cd06173">
    <property type="entry name" value="MFS_MefA_like"/>
    <property type="match status" value="1"/>
</dbReference>
<keyword evidence="3" id="KW-1003">Cell membrane</keyword>
<feature type="transmembrane region" description="Helical" evidence="7">
    <location>
        <begin position="104"/>
        <end position="126"/>
    </location>
</feature>
<evidence type="ECO:0000256" key="4">
    <source>
        <dbReference type="ARBA" id="ARBA00022692"/>
    </source>
</evidence>
<dbReference type="InterPro" id="IPR036259">
    <property type="entry name" value="MFS_trans_sf"/>
</dbReference>
<proteinExistence type="predicted"/>
<protein>
    <submittedName>
        <fullName evidence="9">MFS transporter</fullName>
    </submittedName>
</protein>
<evidence type="ECO:0000259" key="8">
    <source>
        <dbReference type="PROSITE" id="PS50850"/>
    </source>
</evidence>
<reference evidence="9 10" key="2">
    <citation type="submission" date="2019-09" db="EMBL/GenBank/DDBJ databases">
        <authorList>
            <person name="Jin C."/>
        </authorList>
    </citation>
    <scope>NUCLEOTIDE SEQUENCE [LARGE SCALE GENOMIC DNA]</scope>
    <source>
        <strain evidence="9 10">AN110305</strain>
    </source>
</reference>
<feature type="transmembrane region" description="Helical" evidence="7">
    <location>
        <begin position="289"/>
        <end position="305"/>
    </location>
</feature>
<keyword evidence="4 7" id="KW-0812">Transmembrane</keyword>
<dbReference type="EMBL" id="VUOB01000072">
    <property type="protein sequence ID" value="KAA2252834.1"/>
    <property type="molecule type" value="Genomic_DNA"/>
</dbReference>
<dbReference type="Pfam" id="PF07690">
    <property type="entry name" value="MFS_1"/>
    <property type="match status" value="1"/>
</dbReference>
<reference evidence="9 10" key="1">
    <citation type="submission" date="2019-09" db="EMBL/GenBank/DDBJ databases">
        <title>Goodfellowia gen. nov., a new genus of the Pseudonocardineae related to Actinoalloteichus, containing Goodfellowia coeruleoviolacea gen. nov., comb. nov. gen. nov., comb. nov.</title>
        <authorList>
            <person name="Labeda D."/>
        </authorList>
    </citation>
    <scope>NUCLEOTIDE SEQUENCE [LARGE SCALE GENOMIC DNA]</scope>
    <source>
        <strain evidence="9 10">AN110305</strain>
    </source>
</reference>
<dbReference type="GO" id="GO:0022857">
    <property type="term" value="F:transmembrane transporter activity"/>
    <property type="evidence" value="ECO:0007669"/>
    <property type="project" value="InterPro"/>
</dbReference>
<keyword evidence="5 7" id="KW-1133">Transmembrane helix</keyword>
<evidence type="ECO:0000256" key="5">
    <source>
        <dbReference type="ARBA" id="ARBA00022989"/>
    </source>
</evidence>
<evidence type="ECO:0000313" key="10">
    <source>
        <dbReference type="Proteomes" id="UP000323454"/>
    </source>
</evidence>
<evidence type="ECO:0000256" key="6">
    <source>
        <dbReference type="ARBA" id="ARBA00023136"/>
    </source>
</evidence>
<keyword evidence="6 7" id="KW-0472">Membrane</keyword>
<dbReference type="InterPro" id="IPR011701">
    <property type="entry name" value="MFS"/>
</dbReference>
<comment type="caution">
    <text evidence="9">The sequence shown here is derived from an EMBL/GenBank/DDBJ whole genome shotgun (WGS) entry which is preliminary data.</text>
</comment>
<feature type="transmembrane region" description="Helical" evidence="7">
    <location>
        <begin position="225"/>
        <end position="250"/>
    </location>
</feature>
<accession>A0A5B2WP99</accession>
<keyword evidence="10" id="KW-1185">Reference proteome</keyword>
<dbReference type="PANTHER" id="PTHR43266:SF2">
    <property type="entry name" value="MAJOR FACILITATOR SUPERFAMILY (MFS) PROFILE DOMAIN-CONTAINING PROTEIN"/>
    <property type="match status" value="1"/>
</dbReference>
<comment type="subcellular location">
    <subcellularLocation>
        <location evidence="1">Cell membrane</location>
        <topology evidence="1">Multi-pass membrane protein</topology>
    </subcellularLocation>
</comment>
<gene>
    <name evidence="9" type="ORF">F0L68_34280</name>
</gene>
<feature type="transmembrane region" description="Helical" evidence="7">
    <location>
        <begin position="170"/>
        <end position="192"/>
    </location>
</feature>
<dbReference type="PANTHER" id="PTHR43266">
    <property type="entry name" value="MACROLIDE-EFFLUX PROTEIN"/>
    <property type="match status" value="1"/>
</dbReference>
<feature type="transmembrane region" description="Helical" evidence="7">
    <location>
        <begin position="47"/>
        <end position="70"/>
    </location>
</feature>
<dbReference type="RefSeq" id="WP_149854044.1">
    <property type="nucleotide sequence ID" value="NZ_VUOB01000072.1"/>
</dbReference>
<feature type="transmembrane region" description="Helical" evidence="7">
    <location>
        <begin position="147"/>
        <end position="164"/>
    </location>
</feature>
<keyword evidence="2" id="KW-0813">Transport</keyword>
<organism evidence="9 10">
    <name type="scientific">Solihabitans fulvus</name>
    <dbReference type="NCBI Taxonomy" id="1892852"/>
    <lineage>
        <taxon>Bacteria</taxon>
        <taxon>Bacillati</taxon>
        <taxon>Actinomycetota</taxon>
        <taxon>Actinomycetes</taxon>
        <taxon>Pseudonocardiales</taxon>
        <taxon>Pseudonocardiaceae</taxon>
        <taxon>Solihabitans</taxon>
    </lineage>
</organism>
<feature type="transmembrane region" description="Helical" evidence="7">
    <location>
        <begin position="401"/>
        <end position="421"/>
    </location>
</feature>
<dbReference type="Gene3D" id="1.20.1250.20">
    <property type="entry name" value="MFS general substrate transporter like domains"/>
    <property type="match status" value="1"/>
</dbReference>
<evidence type="ECO:0000313" key="9">
    <source>
        <dbReference type="EMBL" id="KAA2252834.1"/>
    </source>
</evidence>
<evidence type="ECO:0000256" key="1">
    <source>
        <dbReference type="ARBA" id="ARBA00004651"/>
    </source>
</evidence>
<dbReference type="Proteomes" id="UP000323454">
    <property type="component" value="Unassembled WGS sequence"/>
</dbReference>
<evidence type="ECO:0000256" key="2">
    <source>
        <dbReference type="ARBA" id="ARBA00022448"/>
    </source>
</evidence>
<feature type="transmembrane region" description="Helical" evidence="7">
    <location>
        <begin position="256"/>
        <end position="277"/>
    </location>
</feature>